<proteinExistence type="predicted"/>
<sequence>MHVTALWTAFILAQSSRLLVEGIRPRYVDSMSTQMTEVGDNPTDDNREPTCRELRTIWRYSNRQSRAIQVMNKLPFLQDFFAYDAWNNYPAPPQPSIDYRDYTDRPRTRAAGSSPPVYGIVHTVPPRGRLRSGQIPHRSKAFEDVAYLYGRINLHPPRRQGPTSRNSGGGSPLISHVPQAGSFQHLRDLIRGDRARELRKQYASERIASAKTTIKDYPNIDEDDYQNGQRPRKHYANSLDGYQPYRNPKSDISRAWSRGENYSPEYMLR</sequence>
<dbReference type="GeneID" id="107072863"/>
<keyword evidence="3" id="KW-1185">Reference proteome</keyword>
<accession>A0ABM1J840</accession>
<evidence type="ECO:0000313" key="4">
    <source>
        <dbReference type="RefSeq" id="XP_015188628.1"/>
    </source>
</evidence>
<gene>
    <name evidence="4" type="primary">LOC107072863</name>
</gene>
<feature type="region of interest" description="Disordered" evidence="1">
    <location>
        <begin position="153"/>
        <end position="178"/>
    </location>
</feature>
<reference evidence="4" key="1">
    <citation type="submission" date="2025-08" db="UniProtKB">
        <authorList>
            <consortium name="RefSeq"/>
        </authorList>
    </citation>
    <scope>IDENTIFICATION</scope>
    <source>
        <tissue evidence="4">Whole body</tissue>
    </source>
</reference>
<protein>
    <submittedName>
        <fullName evidence="4">Uncharacterized protein LOC107072863</fullName>
    </submittedName>
</protein>
<evidence type="ECO:0000256" key="2">
    <source>
        <dbReference type="SAM" id="SignalP"/>
    </source>
</evidence>
<feature type="region of interest" description="Disordered" evidence="1">
    <location>
        <begin position="103"/>
        <end position="133"/>
    </location>
</feature>
<name>A0ABM1J840_POLDO</name>
<dbReference type="Proteomes" id="UP000694924">
    <property type="component" value="Unplaced"/>
</dbReference>
<evidence type="ECO:0000256" key="1">
    <source>
        <dbReference type="SAM" id="MobiDB-lite"/>
    </source>
</evidence>
<keyword evidence="2" id="KW-0732">Signal</keyword>
<dbReference type="RefSeq" id="XP_015188628.1">
    <property type="nucleotide sequence ID" value="XM_015333142.1"/>
</dbReference>
<feature type="signal peptide" evidence="2">
    <location>
        <begin position="1"/>
        <end position="22"/>
    </location>
</feature>
<feature type="region of interest" description="Disordered" evidence="1">
    <location>
        <begin position="213"/>
        <end position="256"/>
    </location>
</feature>
<feature type="chain" id="PRO_5045349640" evidence="2">
    <location>
        <begin position="23"/>
        <end position="269"/>
    </location>
</feature>
<evidence type="ECO:0000313" key="3">
    <source>
        <dbReference type="Proteomes" id="UP000694924"/>
    </source>
</evidence>
<organism evidence="3 4">
    <name type="scientific">Polistes dominula</name>
    <name type="common">European paper wasp</name>
    <name type="synonym">Vespa dominula</name>
    <dbReference type="NCBI Taxonomy" id="743375"/>
    <lineage>
        <taxon>Eukaryota</taxon>
        <taxon>Metazoa</taxon>
        <taxon>Ecdysozoa</taxon>
        <taxon>Arthropoda</taxon>
        <taxon>Hexapoda</taxon>
        <taxon>Insecta</taxon>
        <taxon>Pterygota</taxon>
        <taxon>Neoptera</taxon>
        <taxon>Endopterygota</taxon>
        <taxon>Hymenoptera</taxon>
        <taxon>Apocrita</taxon>
        <taxon>Aculeata</taxon>
        <taxon>Vespoidea</taxon>
        <taxon>Vespidae</taxon>
        <taxon>Polistinae</taxon>
        <taxon>Polistini</taxon>
        <taxon>Polistes</taxon>
    </lineage>
</organism>